<feature type="compositionally biased region" description="Basic and acidic residues" evidence="1">
    <location>
        <begin position="1"/>
        <end position="15"/>
    </location>
</feature>
<gene>
    <name evidence="2" type="ORF">PECUL_23A005946</name>
</gene>
<evidence type="ECO:0000256" key="1">
    <source>
        <dbReference type="SAM" id="MobiDB-lite"/>
    </source>
</evidence>
<feature type="non-terminal residue" evidence="2">
    <location>
        <position position="90"/>
    </location>
</feature>
<sequence length="90" mass="10000">MELKDLLDQRGDPGHHPRGPYTSQRTCGTAVTHDESKSGTLKMAEAKCLLIYQGERSQAEAKLDTLFEAFWWKLMKKLILPAPVVGVATS</sequence>
<evidence type="ECO:0000313" key="2">
    <source>
        <dbReference type="EMBL" id="CAH2225456.1"/>
    </source>
</evidence>
<reference evidence="2" key="1">
    <citation type="submission" date="2022-03" db="EMBL/GenBank/DDBJ databases">
        <authorList>
            <person name="Alioto T."/>
            <person name="Alioto T."/>
            <person name="Gomez Garrido J."/>
        </authorList>
    </citation>
    <scope>NUCLEOTIDE SEQUENCE</scope>
</reference>
<organism evidence="2 3">
    <name type="scientific">Pelobates cultripes</name>
    <name type="common">Western spadefoot toad</name>
    <dbReference type="NCBI Taxonomy" id="61616"/>
    <lineage>
        <taxon>Eukaryota</taxon>
        <taxon>Metazoa</taxon>
        <taxon>Chordata</taxon>
        <taxon>Craniata</taxon>
        <taxon>Vertebrata</taxon>
        <taxon>Euteleostomi</taxon>
        <taxon>Amphibia</taxon>
        <taxon>Batrachia</taxon>
        <taxon>Anura</taxon>
        <taxon>Pelobatoidea</taxon>
        <taxon>Pelobatidae</taxon>
        <taxon>Pelobates</taxon>
    </lineage>
</organism>
<feature type="region of interest" description="Disordered" evidence="1">
    <location>
        <begin position="1"/>
        <end position="38"/>
    </location>
</feature>
<dbReference type="AlphaFoldDB" id="A0AAD1R864"/>
<keyword evidence="3" id="KW-1185">Reference proteome</keyword>
<protein>
    <submittedName>
        <fullName evidence="2">Uncharacterized protein</fullName>
    </submittedName>
</protein>
<proteinExistence type="predicted"/>
<accession>A0AAD1R864</accession>
<name>A0AAD1R864_PELCU</name>
<evidence type="ECO:0000313" key="3">
    <source>
        <dbReference type="Proteomes" id="UP001295444"/>
    </source>
</evidence>
<dbReference type="Proteomes" id="UP001295444">
    <property type="component" value="Chromosome 01"/>
</dbReference>
<dbReference type="EMBL" id="OW240912">
    <property type="protein sequence ID" value="CAH2225456.1"/>
    <property type="molecule type" value="Genomic_DNA"/>
</dbReference>